<organism evidence="2 3">
    <name type="scientific">Nitratidesulfovibrio oxamicus</name>
    <dbReference type="NCBI Taxonomy" id="32016"/>
    <lineage>
        <taxon>Bacteria</taxon>
        <taxon>Pseudomonadati</taxon>
        <taxon>Thermodesulfobacteriota</taxon>
        <taxon>Desulfovibrionia</taxon>
        <taxon>Desulfovibrionales</taxon>
        <taxon>Desulfovibrionaceae</taxon>
        <taxon>Nitratidesulfovibrio</taxon>
    </lineage>
</organism>
<name>A0ABS0J7F4_9BACT</name>
<gene>
    <name evidence="2" type="ORF">FVW20_15520</name>
</gene>
<feature type="signal peptide" evidence="1">
    <location>
        <begin position="1"/>
        <end position="22"/>
    </location>
</feature>
<dbReference type="Proteomes" id="UP001194469">
    <property type="component" value="Unassembled WGS sequence"/>
</dbReference>
<evidence type="ECO:0000313" key="3">
    <source>
        <dbReference type="Proteomes" id="UP001194469"/>
    </source>
</evidence>
<dbReference type="RefSeq" id="WP_196610312.1">
    <property type="nucleotide sequence ID" value="NZ_VRYY01000557.1"/>
</dbReference>
<proteinExistence type="predicted"/>
<sequence>MRILALLLALLLLPGAATSAHAVLGLFENNYRVLFDAVPDIKDENIYLGESVMGAITKRELKGNNVVLTVDVKKEFRGNMVDTTVFVVEGGRLKHDTLGQSSTPLQEGANVLGFTDALHLNLFKAKAAMNDLGDYLRKKADELAR</sequence>
<reference evidence="2 3" key="1">
    <citation type="submission" date="2019-08" db="EMBL/GenBank/DDBJ databases">
        <authorList>
            <person name="Luo N."/>
        </authorList>
    </citation>
    <scope>NUCLEOTIDE SEQUENCE [LARGE SCALE GENOMIC DNA]</scope>
    <source>
        <strain evidence="2 3">NCIMB 9442</strain>
    </source>
</reference>
<protein>
    <submittedName>
        <fullName evidence="2">Uncharacterized protein</fullName>
    </submittedName>
</protein>
<evidence type="ECO:0000256" key="1">
    <source>
        <dbReference type="SAM" id="SignalP"/>
    </source>
</evidence>
<feature type="chain" id="PRO_5045912270" evidence="1">
    <location>
        <begin position="23"/>
        <end position="145"/>
    </location>
</feature>
<keyword evidence="1" id="KW-0732">Signal</keyword>
<accession>A0ABS0J7F4</accession>
<comment type="caution">
    <text evidence="2">The sequence shown here is derived from an EMBL/GenBank/DDBJ whole genome shotgun (WGS) entry which is preliminary data.</text>
</comment>
<keyword evidence="3" id="KW-1185">Reference proteome</keyword>
<evidence type="ECO:0000313" key="2">
    <source>
        <dbReference type="EMBL" id="MBG3878381.1"/>
    </source>
</evidence>
<dbReference type="EMBL" id="VRYY01000557">
    <property type="protein sequence ID" value="MBG3878381.1"/>
    <property type="molecule type" value="Genomic_DNA"/>
</dbReference>